<dbReference type="EMBL" id="LJIJ01002144">
    <property type="protein sequence ID" value="ODM90145.1"/>
    <property type="molecule type" value="Genomic_DNA"/>
</dbReference>
<dbReference type="GO" id="GO:0004844">
    <property type="term" value="F:uracil DNA N-glycosylase activity"/>
    <property type="evidence" value="ECO:0007669"/>
    <property type="project" value="InterPro"/>
</dbReference>
<dbReference type="STRING" id="48709.A0A1D2MAX5"/>
<dbReference type="PANTHER" id="PTHR11264">
    <property type="entry name" value="URACIL-DNA GLYCOSYLASE"/>
    <property type="match status" value="1"/>
</dbReference>
<proteinExistence type="predicted"/>
<dbReference type="GO" id="GO:0005634">
    <property type="term" value="C:nucleus"/>
    <property type="evidence" value="ECO:0007669"/>
    <property type="project" value="TreeGrafter"/>
</dbReference>
<sequence>MHTERDNLSFVLWLVVIQLNTMPHPFFVKVAVRSGLANYHASKALRDSLGKQPFSNIFSIFFLDDAYVLQDSGLDSWLEAIEKDFNFHEEGISSELIREVTALFQALGFYDPGSPGNVKVYKFWAYLFWLYEALVDANCGGEGNTFNFMKGLKTTSVRAVFMGNVPINMGAPTGYAFHGIQSQTTRQVLTFVGREMEQYSTHMGEAFLGISNSELAVAKQNCNLAGWIQQGVLLLNCCLTHHESGPIYHAWQIFMHFALRHLSYSVKNIPFILFGENVHYKKDFVNPHNNLVVPVYHPDQYAQNPHPVDMTKDWYYVAPFTVANFYLYYAHGRNGLVDWRSIGDIKPGVGYRLTKMAAFCEKKIVYGYQLPEDQRQNLPNNRFVVLL</sequence>
<organism evidence="1 2">
    <name type="scientific">Orchesella cincta</name>
    <name type="common">Springtail</name>
    <name type="synonym">Podura cincta</name>
    <dbReference type="NCBI Taxonomy" id="48709"/>
    <lineage>
        <taxon>Eukaryota</taxon>
        <taxon>Metazoa</taxon>
        <taxon>Ecdysozoa</taxon>
        <taxon>Arthropoda</taxon>
        <taxon>Hexapoda</taxon>
        <taxon>Collembola</taxon>
        <taxon>Entomobryomorpha</taxon>
        <taxon>Entomobryoidea</taxon>
        <taxon>Orchesellidae</taxon>
        <taxon>Orchesellinae</taxon>
        <taxon>Orchesella</taxon>
    </lineage>
</organism>
<reference evidence="1 2" key="1">
    <citation type="journal article" date="2016" name="Genome Biol. Evol.">
        <title>Gene Family Evolution Reflects Adaptation to Soil Environmental Stressors in the Genome of the Collembolan Orchesella cincta.</title>
        <authorList>
            <person name="Faddeeva-Vakhrusheva A."/>
            <person name="Derks M.F."/>
            <person name="Anvar S.Y."/>
            <person name="Agamennone V."/>
            <person name="Suring W."/>
            <person name="Smit S."/>
            <person name="van Straalen N.M."/>
            <person name="Roelofs D."/>
        </authorList>
    </citation>
    <scope>NUCLEOTIDE SEQUENCE [LARGE SCALE GENOMIC DNA]</scope>
    <source>
        <tissue evidence="1">Mixed pool</tissue>
    </source>
</reference>
<dbReference type="GO" id="GO:0005739">
    <property type="term" value="C:mitochondrion"/>
    <property type="evidence" value="ECO:0007669"/>
    <property type="project" value="TreeGrafter"/>
</dbReference>
<accession>A0A1D2MAX5</accession>
<evidence type="ECO:0000313" key="1">
    <source>
        <dbReference type="EMBL" id="ODM90145.1"/>
    </source>
</evidence>
<dbReference type="InterPro" id="IPR036895">
    <property type="entry name" value="Uracil-DNA_glycosylase-like_sf"/>
</dbReference>
<protein>
    <submittedName>
        <fullName evidence="1">Uracil-DNA glycosylase</fullName>
    </submittedName>
</protein>
<dbReference type="Gene3D" id="3.40.470.10">
    <property type="entry name" value="Uracil-DNA glycosylase-like domain"/>
    <property type="match status" value="1"/>
</dbReference>
<gene>
    <name evidence="1" type="ORF">Ocin01_16536</name>
</gene>
<dbReference type="Proteomes" id="UP000094527">
    <property type="component" value="Unassembled WGS sequence"/>
</dbReference>
<dbReference type="GO" id="GO:0097510">
    <property type="term" value="P:base-excision repair, AP site formation via deaminated base removal"/>
    <property type="evidence" value="ECO:0007669"/>
    <property type="project" value="TreeGrafter"/>
</dbReference>
<evidence type="ECO:0000313" key="2">
    <source>
        <dbReference type="Proteomes" id="UP000094527"/>
    </source>
</evidence>
<dbReference type="PANTHER" id="PTHR11264:SF0">
    <property type="entry name" value="URACIL-DNA GLYCOSYLASE"/>
    <property type="match status" value="1"/>
</dbReference>
<dbReference type="SUPFAM" id="SSF52141">
    <property type="entry name" value="Uracil-DNA glycosylase-like"/>
    <property type="match status" value="1"/>
</dbReference>
<dbReference type="OrthoDB" id="10031947at2759"/>
<name>A0A1D2MAX5_ORCCI</name>
<dbReference type="AlphaFoldDB" id="A0A1D2MAX5"/>
<keyword evidence="2" id="KW-1185">Reference proteome</keyword>
<comment type="caution">
    <text evidence="1">The sequence shown here is derived from an EMBL/GenBank/DDBJ whole genome shotgun (WGS) entry which is preliminary data.</text>
</comment>
<dbReference type="InterPro" id="IPR002043">
    <property type="entry name" value="UDG_fam1"/>
</dbReference>